<dbReference type="InterPro" id="IPR000531">
    <property type="entry name" value="Beta-barrel_TonB"/>
</dbReference>
<evidence type="ECO:0000256" key="13">
    <source>
        <dbReference type="RuleBase" id="RU003357"/>
    </source>
</evidence>
<dbReference type="InterPro" id="IPR037066">
    <property type="entry name" value="Plug_dom_sf"/>
</dbReference>
<evidence type="ECO:0000256" key="8">
    <source>
        <dbReference type="ARBA" id="ARBA00023077"/>
    </source>
</evidence>
<dbReference type="GO" id="GO:0009279">
    <property type="term" value="C:cell outer membrane"/>
    <property type="evidence" value="ECO:0007669"/>
    <property type="project" value="UniProtKB-SubCell"/>
</dbReference>
<evidence type="ECO:0000313" key="16">
    <source>
        <dbReference type="EMBL" id="AEG51527.1"/>
    </source>
</evidence>
<dbReference type="PANTHER" id="PTHR32552">
    <property type="entry name" value="FERRICHROME IRON RECEPTOR-RELATED"/>
    <property type="match status" value="1"/>
</dbReference>
<keyword evidence="5" id="KW-0410">Iron transport</keyword>
<dbReference type="EMBL" id="CP002799">
    <property type="protein sequence ID" value="AEG51527.1"/>
    <property type="molecule type" value="Genomic_DNA"/>
</dbReference>
<evidence type="ECO:0000256" key="9">
    <source>
        <dbReference type="ARBA" id="ARBA00023136"/>
    </source>
</evidence>
<proteinExistence type="inferred from homology"/>
<evidence type="ECO:0000259" key="15">
    <source>
        <dbReference type="SMART" id="SM00965"/>
    </source>
</evidence>
<gene>
    <name evidence="16" type="ORF">Sphch_3947</name>
</gene>
<dbReference type="InterPro" id="IPR010105">
    <property type="entry name" value="TonB_sidphr_rcpt"/>
</dbReference>
<evidence type="ECO:0000256" key="10">
    <source>
        <dbReference type="ARBA" id="ARBA00023170"/>
    </source>
</evidence>
<dbReference type="Gene3D" id="2.40.170.20">
    <property type="entry name" value="TonB-dependent receptor, beta-barrel domain"/>
    <property type="match status" value="1"/>
</dbReference>
<protein>
    <submittedName>
        <fullName evidence="16">TonB-dependent siderophore receptor</fullName>
    </submittedName>
</protein>
<evidence type="ECO:0000256" key="1">
    <source>
        <dbReference type="ARBA" id="ARBA00004571"/>
    </source>
</evidence>
<keyword evidence="6 12" id="KW-0812">Transmembrane</keyword>
<comment type="subcellular location">
    <subcellularLocation>
        <location evidence="1 12">Cell outer membrane</location>
        <topology evidence="1 12">Multi-pass membrane protein</topology>
    </subcellularLocation>
</comment>
<keyword evidence="4 12" id="KW-1134">Transmembrane beta strand</keyword>
<dbReference type="SMART" id="SM00965">
    <property type="entry name" value="STN"/>
    <property type="match status" value="1"/>
</dbReference>
<dbReference type="CDD" id="cd01347">
    <property type="entry name" value="ligand_gated_channel"/>
    <property type="match status" value="1"/>
</dbReference>
<feature type="domain" description="Secretin/TonB short N-terminal" evidence="15">
    <location>
        <begin position="71"/>
        <end position="122"/>
    </location>
</feature>
<dbReference type="InterPro" id="IPR011662">
    <property type="entry name" value="Secretin/TonB_short_N"/>
</dbReference>
<dbReference type="GO" id="GO:0015891">
    <property type="term" value="P:siderophore transport"/>
    <property type="evidence" value="ECO:0007669"/>
    <property type="project" value="InterPro"/>
</dbReference>
<dbReference type="PROSITE" id="PS52016">
    <property type="entry name" value="TONB_DEPENDENT_REC_3"/>
    <property type="match status" value="1"/>
</dbReference>
<dbReference type="Gene3D" id="2.170.130.10">
    <property type="entry name" value="TonB-dependent receptor, plug domain"/>
    <property type="match status" value="1"/>
</dbReference>
<feature type="region of interest" description="Disordered" evidence="14">
    <location>
        <begin position="449"/>
        <end position="475"/>
    </location>
</feature>
<dbReference type="STRING" id="690566.Sphch_3947"/>
<comment type="similarity">
    <text evidence="2 12 13">Belongs to the TonB-dependent receptor family.</text>
</comment>
<sequence length="822" mass="86503">MALSSTFGGLLVSSFKKYRNRALSGMLAVAVLDGALFMAPGAAEAQSAAAYAIPAGSLAEVLTDYIEASGVALVYDASLARGRTSPGLRGSFEPAEALSRLLADTGLTFRQTGPRAFTLEQAPRPAPGAIELGPVRIDGQGAKTAGPAIPPTGMIGTLPPPYAGGQVARGARLGGLGNVDLFGTPFNITSFTAELIQDQQARGLSEVLYNDPSVRPYDSAGGWTEGNAFIRGFAQNIGSTLFNGVFGLLPNYVPMEIAERVEVLKGPSAMLNGLTPVGGIGGNVNVVAKRAGDAPLTRVSAQYLSDGVLGGDVDVGRRFGADGAFGVRANLAYSAGDTAIDHQEQKSRFASIALDYRGDGVRASVDAFHQKYQMDGVFRSSFSFIGPVIPAPPKSHIAPIHGGGFTLEGWGIVGRLEVDLLPDWTVHAVAAKSVAKNGSTSFTLTTQVDSDGNFRGRPGAGWTGPKRDHQEIGLTGSFTTGPIAHRLSITGARMNRTGLSSGGTTGVNVPGNIYRSIYATVTPLPAVRYKSNQGTTQGVAIVDSLSYGDVLTLIAGVRYQEVNNKNFNPNGTLRSTPYKEHALTPMGGFVVKPFGKAAVSLYANYVQGLEDGANVTDVTAPNFGESFPPYKAEQFEAGVKWDGGDIGVTTAIFQISQPSLLQDPFTRRYEADGRQRNRGVELSVFGQPTPQLRIQGGASYIDAILVRTPSGANDGNRAPGVGKVQASLGVDWSIKQVPGFALNGRYIYSSNAFINPANSQRVDGWTKVDLGARYRMAIAGRPVVWRITVENALGHDYWLASNFGSATQSAPRTFVLSGAIDL</sequence>
<keyword evidence="7" id="KW-0408">Iron</keyword>
<dbReference type="InterPro" id="IPR036942">
    <property type="entry name" value="Beta-barrel_TonB_sf"/>
</dbReference>
<keyword evidence="17" id="KW-1185">Reference proteome</keyword>
<reference evidence="16 17" key="1">
    <citation type="submission" date="2011-05" db="EMBL/GenBank/DDBJ databases">
        <title>Complete sequence of chromosome 2 of Sphingobium chlorophenolicum L-1.</title>
        <authorList>
            <consortium name="US DOE Joint Genome Institute"/>
            <person name="Lucas S."/>
            <person name="Han J."/>
            <person name="Lapidus A."/>
            <person name="Cheng J.-F."/>
            <person name="Goodwin L."/>
            <person name="Pitluck S."/>
            <person name="Peters L."/>
            <person name="Daligault H."/>
            <person name="Han C."/>
            <person name="Tapia R."/>
            <person name="Land M."/>
            <person name="Hauser L."/>
            <person name="Kyrpides N."/>
            <person name="Ivanova N."/>
            <person name="Pagani I."/>
            <person name="Turner P."/>
            <person name="Copley S."/>
            <person name="Woyke T."/>
        </authorList>
    </citation>
    <scope>NUCLEOTIDE SEQUENCE [LARGE SCALE GENOMIC DNA]</scope>
    <source>
        <strain evidence="16 17">L-1</strain>
    </source>
</reference>
<evidence type="ECO:0000256" key="5">
    <source>
        <dbReference type="ARBA" id="ARBA00022496"/>
    </source>
</evidence>
<evidence type="ECO:0000256" key="3">
    <source>
        <dbReference type="ARBA" id="ARBA00022448"/>
    </source>
</evidence>
<keyword evidence="9 12" id="KW-0472">Membrane</keyword>
<keyword evidence="8 13" id="KW-0798">TonB box</keyword>
<dbReference type="Gene3D" id="3.55.50.30">
    <property type="match status" value="1"/>
</dbReference>
<keyword evidence="3 12" id="KW-0813">Transport</keyword>
<evidence type="ECO:0000256" key="14">
    <source>
        <dbReference type="SAM" id="MobiDB-lite"/>
    </source>
</evidence>
<keyword evidence="10 16" id="KW-0675">Receptor</keyword>
<dbReference type="GO" id="GO:0015344">
    <property type="term" value="F:siderophore uptake transmembrane transporter activity"/>
    <property type="evidence" value="ECO:0007669"/>
    <property type="project" value="TreeGrafter"/>
</dbReference>
<keyword evidence="11 12" id="KW-0998">Cell outer membrane</keyword>
<dbReference type="KEGG" id="sch:Sphch_3947"/>
<dbReference type="NCBIfam" id="TIGR01783">
    <property type="entry name" value="TonB-siderophor"/>
    <property type="match status" value="1"/>
</dbReference>
<dbReference type="SUPFAM" id="SSF56935">
    <property type="entry name" value="Porins"/>
    <property type="match status" value="1"/>
</dbReference>
<dbReference type="Pfam" id="PF00593">
    <property type="entry name" value="TonB_dep_Rec_b-barrel"/>
    <property type="match status" value="1"/>
</dbReference>
<dbReference type="HOGENOM" id="CLU_008287_22_0_5"/>
<evidence type="ECO:0000256" key="12">
    <source>
        <dbReference type="PROSITE-ProRule" id="PRU01360"/>
    </source>
</evidence>
<name>F6F1W1_SPHCR</name>
<dbReference type="GO" id="GO:0038023">
    <property type="term" value="F:signaling receptor activity"/>
    <property type="evidence" value="ECO:0007669"/>
    <property type="project" value="InterPro"/>
</dbReference>
<evidence type="ECO:0000256" key="4">
    <source>
        <dbReference type="ARBA" id="ARBA00022452"/>
    </source>
</evidence>
<dbReference type="InterPro" id="IPR039426">
    <property type="entry name" value="TonB-dep_rcpt-like"/>
</dbReference>
<dbReference type="PANTHER" id="PTHR32552:SF82">
    <property type="entry name" value="FCUA PROTEIN"/>
    <property type="match status" value="1"/>
</dbReference>
<evidence type="ECO:0000313" key="17">
    <source>
        <dbReference type="Proteomes" id="UP000007150"/>
    </source>
</evidence>
<dbReference type="InterPro" id="IPR012910">
    <property type="entry name" value="Plug_dom"/>
</dbReference>
<evidence type="ECO:0000256" key="7">
    <source>
        <dbReference type="ARBA" id="ARBA00023004"/>
    </source>
</evidence>
<evidence type="ECO:0000256" key="11">
    <source>
        <dbReference type="ARBA" id="ARBA00023237"/>
    </source>
</evidence>
<keyword evidence="5" id="KW-0406">Ion transport</keyword>
<dbReference type="Pfam" id="PF07660">
    <property type="entry name" value="STN"/>
    <property type="match status" value="1"/>
</dbReference>
<dbReference type="Pfam" id="PF07715">
    <property type="entry name" value="Plug"/>
    <property type="match status" value="1"/>
</dbReference>
<dbReference type="Proteomes" id="UP000007150">
    <property type="component" value="Chromosome 2"/>
</dbReference>
<dbReference type="AlphaFoldDB" id="F6F1W1"/>
<accession>F6F1W1</accession>
<evidence type="ECO:0000256" key="6">
    <source>
        <dbReference type="ARBA" id="ARBA00022692"/>
    </source>
</evidence>
<organism evidence="16 17">
    <name type="scientific">Sphingobium chlorophenolicum L-1</name>
    <dbReference type="NCBI Taxonomy" id="690566"/>
    <lineage>
        <taxon>Bacteria</taxon>
        <taxon>Pseudomonadati</taxon>
        <taxon>Pseudomonadota</taxon>
        <taxon>Alphaproteobacteria</taxon>
        <taxon>Sphingomonadales</taxon>
        <taxon>Sphingomonadaceae</taxon>
        <taxon>Sphingobium</taxon>
    </lineage>
</organism>
<evidence type="ECO:0000256" key="2">
    <source>
        <dbReference type="ARBA" id="ARBA00009810"/>
    </source>
</evidence>